<sequence>MSTVLQLASTGLLQGLIYSLIGIGLYLVFTVMRVVNFAHGYFVLIGMYGVLTLKPQGFPAFIGAIVLAALGGALVGYLVQRFLLESGLAKGGHSQLVITLSLGIAIQYLFQVLHPEPFETIPNPYPFEAFTSSGVTISAPRMAAGVLSLVLVLLVSFLVYRTRIGSIIRGCSESLNGAIHVGINVRRVYRLTFALGCGLAAIAGGLLLPIQPVSPALGLELTIKAFIVVVIGGAGSLWGTVAAGVLLGLAEALGSLYAPGTFATALVYGLFFLVILVRPQGLVVRAAARIKPRTSLTKVGVG</sequence>
<feature type="transmembrane region" description="Helical" evidence="9">
    <location>
        <begin position="191"/>
        <end position="211"/>
    </location>
</feature>
<feature type="transmembrane region" description="Helical" evidence="9">
    <location>
        <begin position="142"/>
        <end position="160"/>
    </location>
</feature>
<dbReference type="AlphaFoldDB" id="A0A2T0SZ31"/>
<dbReference type="EMBL" id="PVTF01000008">
    <property type="protein sequence ID" value="PRY38680.1"/>
    <property type="molecule type" value="Genomic_DNA"/>
</dbReference>
<evidence type="ECO:0000256" key="6">
    <source>
        <dbReference type="ARBA" id="ARBA00022989"/>
    </source>
</evidence>
<evidence type="ECO:0000256" key="5">
    <source>
        <dbReference type="ARBA" id="ARBA00022970"/>
    </source>
</evidence>
<keyword evidence="5" id="KW-0029">Amino-acid transport</keyword>
<evidence type="ECO:0000313" key="10">
    <source>
        <dbReference type="EMBL" id="PRY38680.1"/>
    </source>
</evidence>
<feature type="transmembrane region" description="Helical" evidence="9">
    <location>
        <begin position="12"/>
        <end position="29"/>
    </location>
</feature>
<feature type="transmembrane region" description="Helical" evidence="9">
    <location>
        <begin position="223"/>
        <end position="249"/>
    </location>
</feature>
<keyword evidence="7 9" id="KW-0472">Membrane</keyword>
<dbReference type="CDD" id="cd06582">
    <property type="entry name" value="TM_PBP1_LivH_like"/>
    <property type="match status" value="1"/>
</dbReference>
<evidence type="ECO:0000313" key="11">
    <source>
        <dbReference type="Proteomes" id="UP000239494"/>
    </source>
</evidence>
<keyword evidence="3" id="KW-1003">Cell membrane</keyword>
<keyword evidence="4 9" id="KW-0812">Transmembrane</keyword>
<dbReference type="GO" id="GO:0005886">
    <property type="term" value="C:plasma membrane"/>
    <property type="evidence" value="ECO:0007669"/>
    <property type="project" value="UniProtKB-SubCell"/>
</dbReference>
<evidence type="ECO:0000256" key="7">
    <source>
        <dbReference type="ARBA" id="ARBA00023136"/>
    </source>
</evidence>
<comment type="similarity">
    <text evidence="8">Belongs to the binding-protein-dependent transport system permease family. LivHM subfamily.</text>
</comment>
<accession>A0A2T0SZ31</accession>
<dbReference type="Proteomes" id="UP000239494">
    <property type="component" value="Unassembled WGS sequence"/>
</dbReference>
<dbReference type="InterPro" id="IPR052157">
    <property type="entry name" value="BCAA_transport_permease"/>
</dbReference>
<feature type="transmembrane region" description="Helical" evidence="9">
    <location>
        <begin position="91"/>
        <end position="110"/>
    </location>
</feature>
<evidence type="ECO:0000256" key="4">
    <source>
        <dbReference type="ARBA" id="ARBA00022692"/>
    </source>
</evidence>
<dbReference type="OrthoDB" id="9807115at2"/>
<dbReference type="PANTHER" id="PTHR11795">
    <property type="entry name" value="BRANCHED-CHAIN AMINO ACID TRANSPORT SYSTEM PERMEASE PROTEIN LIVH"/>
    <property type="match status" value="1"/>
</dbReference>
<dbReference type="InterPro" id="IPR001851">
    <property type="entry name" value="ABC_transp_permease"/>
</dbReference>
<evidence type="ECO:0000256" key="2">
    <source>
        <dbReference type="ARBA" id="ARBA00022448"/>
    </source>
</evidence>
<keyword evidence="6 9" id="KW-1133">Transmembrane helix</keyword>
<dbReference type="GO" id="GO:0022857">
    <property type="term" value="F:transmembrane transporter activity"/>
    <property type="evidence" value="ECO:0007669"/>
    <property type="project" value="InterPro"/>
</dbReference>
<evidence type="ECO:0000256" key="1">
    <source>
        <dbReference type="ARBA" id="ARBA00004651"/>
    </source>
</evidence>
<dbReference type="RefSeq" id="WP_106189958.1">
    <property type="nucleotide sequence ID" value="NZ_PVTF01000008.1"/>
</dbReference>
<evidence type="ECO:0000256" key="3">
    <source>
        <dbReference type="ARBA" id="ARBA00022475"/>
    </source>
</evidence>
<gene>
    <name evidence="10" type="ORF">CLV43_10880</name>
</gene>
<feature type="transmembrane region" description="Helical" evidence="9">
    <location>
        <begin position="256"/>
        <end position="277"/>
    </location>
</feature>
<feature type="transmembrane region" description="Helical" evidence="9">
    <location>
        <begin position="34"/>
        <end position="51"/>
    </location>
</feature>
<reference evidence="10 11" key="1">
    <citation type="submission" date="2018-03" db="EMBL/GenBank/DDBJ databases">
        <title>Genomic Encyclopedia of Archaeal and Bacterial Type Strains, Phase II (KMG-II): from individual species to whole genera.</title>
        <authorList>
            <person name="Goeker M."/>
        </authorList>
    </citation>
    <scope>NUCLEOTIDE SEQUENCE [LARGE SCALE GENOMIC DNA]</scope>
    <source>
        <strain evidence="10 11">DSM 44720</strain>
    </source>
</reference>
<keyword evidence="11" id="KW-1185">Reference proteome</keyword>
<evidence type="ECO:0000256" key="9">
    <source>
        <dbReference type="SAM" id="Phobius"/>
    </source>
</evidence>
<comment type="subcellular location">
    <subcellularLocation>
        <location evidence="1">Cell membrane</location>
        <topology evidence="1">Multi-pass membrane protein</topology>
    </subcellularLocation>
</comment>
<proteinExistence type="inferred from homology"/>
<dbReference type="GO" id="GO:0006865">
    <property type="term" value="P:amino acid transport"/>
    <property type="evidence" value="ECO:0007669"/>
    <property type="project" value="UniProtKB-KW"/>
</dbReference>
<comment type="caution">
    <text evidence="10">The sequence shown here is derived from an EMBL/GenBank/DDBJ whole genome shotgun (WGS) entry which is preliminary data.</text>
</comment>
<protein>
    <submittedName>
        <fullName evidence="10">Amino acid/amide ABC transporter membrane protein 1 (HAAT family)</fullName>
    </submittedName>
</protein>
<dbReference type="Pfam" id="PF02653">
    <property type="entry name" value="BPD_transp_2"/>
    <property type="match status" value="1"/>
</dbReference>
<keyword evidence="2" id="KW-0813">Transport</keyword>
<organism evidence="10 11">
    <name type="scientific">Umezawaea tangerina</name>
    <dbReference type="NCBI Taxonomy" id="84725"/>
    <lineage>
        <taxon>Bacteria</taxon>
        <taxon>Bacillati</taxon>
        <taxon>Actinomycetota</taxon>
        <taxon>Actinomycetes</taxon>
        <taxon>Pseudonocardiales</taxon>
        <taxon>Pseudonocardiaceae</taxon>
        <taxon>Umezawaea</taxon>
    </lineage>
</organism>
<name>A0A2T0SZ31_9PSEU</name>
<evidence type="ECO:0000256" key="8">
    <source>
        <dbReference type="ARBA" id="ARBA00037998"/>
    </source>
</evidence>
<feature type="transmembrane region" description="Helical" evidence="9">
    <location>
        <begin position="57"/>
        <end position="79"/>
    </location>
</feature>
<dbReference type="PANTHER" id="PTHR11795:SF445">
    <property type="entry name" value="AMINO ACID ABC TRANSPORTER PERMEASE PROTEIN"/>
    <property type="match status" value="1"/>
</dbReference>